<feature type="compositionally biased region" description="Low complexity" evidence="1">
    <location>
        <begin position="172"/>
        <end position="185"/>
    </location>
</feature>
<name>A0A1G4WMP2_9MYCO</name>
<dbReference type="AlphaFoldDB" id="A0A1G4WMP2"/>
<sequence>MTAPQFDPNLLAYLQAWRQYLEQMAGATTTGFGVPPTPQWPVAAPPALPLPPAMPPMPPSFAGPPSHLPAPATDYTQQLLAVLQAWRQYLEQSAALATVSADASPSAADAQDTRPRPDMEPVPPPNGGGSMLSAVDIASPPLRTGSAYASESGSGGYGPRGPVPPRSLYRSAAAADAGNPAATTTWWNHGRPPAGTTSTDASTTTPRPNDSAPMPGGSQRGDGAKIPPDVELVAPSVHGSSMAPLRRPVQPSLLRSLDR</sequence>
<dbReference type="Proteomes" id="UP000199707">
    <property type="component" value="Unassembled WGS sequence"/>
</dbReference>
<feature type="compositionally biased region" description="Low complexity" evidence="1">
    <location>
        <begin position="192"/>
        <end position="208"/>
    </location>
</feature>
<dbReference type="EMBL" id="FMUB01000008">
    <property type="protein sequence ID" value="SCX25365.1"/>
    <property type="molecule type" value="Genomic_DNA"/>
</dbReference>
<evidence type="ECO:0000256" key="1">
    <source>
        <dbReference type="SAM" id="MobiDB-lite"/>
    </source>
</evidence>
<gene>
    <name evidence="2" type="ORF">SAMN02799620_03829</name>
</gene>
<reference evidence="3" key="1">
    <citation type="submission" date="2016-10" db="EMBL/GenBank/DDBJ databases">
        <authorList>
            <person name="Varghese N."/>
            <person name="Submissions S."/>
        </authorList>
    </citation>
    <scope>NUCLEOTIDE SEQUENCE [LARGE SCALE GENOMIC DNA]</scope>
    <source>
        <strain evidence="3">UNC267MFSha1.1M11</strain>
    </source>
</reference>
<organism evidence="2 3">
    <name type="scientific">Mycolicibacterium fluoranthenivorans</name>
    <dbReference type="NCBI Taxonomy" id="258505"/>
    <lineage>
        <taxon>Bacteria</taxon>
        <taxon>Bacillati</taxon>
        <taxon>Actinomycetota</taxon>
        <taxon>Actinomycetes</taxon>
        <taxon>Mycobacteriales</taxon>
        <taxon>Mycobacteriaceae</taxon>
        <taxon>Mycolicibacterium</taxon>
    </lineage>
</organism>
<proteinExistence type="predicted"/>
<evidence type="ECO:0000313" key="3">
    <source>
        <dbReference type="Proteomes" id="UP000199707"/>
    </source>
</evidence>
<protein>
    <submittedName>
        <fullName evidence="2">Uncharacterized protein</fullName>
    </submittedName>
</protein>
<dbReference type="STRING" id="1502745.SAMN02799620_03829"/>
<feature type="compositionally biased region" description="Low complexity" evidence="1">
    <location>
        <begin position="100"/>
        <end position="110"/>
    </location>
</feature>
<evidence type="ECO:0000313" key="2">
    <source>
        <dbReference type="EMBL" id="SCX25365.1"/>
    </source>
</evidence>
<feature type="region of interest" description="Disordered" evidence="1">
    <location>
        <begin position="99"/>
        <end position="259"/>
    </location>
</feature>
<accession>A0A1G4WMP2</accession>